<name>A0A0E3VY19_9BRAD</name>
<organism evidence="1 2">
    <name type="scientific">Bradyrhizobium diazoefficiens</name>
    <dbReference type="NCBI Taxonomy" id="1355477"/>
    <lineage>
        <taxon>Bacteria</taxon>
        <taxon>Pseudomonadati</taxon>
        <taxon>Pseudomonadota</taxon>
        <taxon>Alphaproteobacteria</taxon>
        <taxon>Hyphomicrobiales</taxon>
        <taxon>Nitrobacteraceae</taxon>
        <taxon>Bradyrhizobium</taxon>
    </lineage>
</organism>
<sequence>MRVLNQRGDIGRPLCNDQAVFGEVTSQRVYDLSTLPDQKIASAKHDRARLLVLTLHGGKAHGGALGCFANRFCIGHIVFLAFHKGLYIGRWNQTHCVTQLANLTSPVMGAGAGFHRYQARRLLSKESQHIVTTQLFAENNNAASVCAMCLKNMFRQV</sequence>
<protein>
    <submittedName>
        <fullName evidence="1">Uncharacterized protein</fullName>
    </submittedName>
</protein>
<reference evidence="1 2" key="1">
    <citation type="submission" date="2014-11" db="EMBL/GenBank/DDBJ databases">
        <title>Symbiosis island explosion on the genome of extra-slow-growing strains of soybean bradyrhizobia with massive insertion sequences.</title>
        <authorList>
            <person name="Iida T."/>
            <person name="Minamisawa K."/>
        </authorList>
    </citation>
    <scope>NUCLEOTIDE SEQUENCE [LARGE SCALE GENOMIC DNA]</scope>
    <source>
        <strain evidence="1 2">NK6</strain>
        <plasmid evidence="2">pNK6d DNA</plasmid>
    </source>
</reference>
<geneLocation type="plasmid" evidence="2">
    <name>pNK6d DNA</name>
</geneLocation>
<gene>
    <name evidence="1" type="ORF">NK6_d_81</name>
</gene>
<dbReference type="EMBL" id="AP014688">
    <property type="protein sequence ID" value="BAR63640.1"/>
    <property type="molecule type" value="Genomic_DNA"/>
</dbReference>
<accession>A0A0E3VY19</accession>
<evidence type="ECO:0000313" key="2">
    <source>
        <dbReference type="Proteomes" id="UP000063308"/>
    </source>
</evidence>
<evidence type="ECO:0000313" key="1">
    <source>
        <dbReference type="EMBL" id="BAR63640.1"/>
    </source>
</evidence>
<keyword evidence="1" id="KW-0614">Plasmid</keyword>
<dbReference type="AlphaFoldDB" id="A0A0E3VY19"/>
<proteinExistence type="predicted"/>
<dbReference type="Proteomes" id="UP000063308">
    <property type="component" value="Plasmid pNK6d"/>
</dbReference>